<dbReference type="GO" id="GO:0006508">
    <property type="term" value="P:proteolysis"/>
    <property type="evidence" value="ECO:0007669"/>
    <property type="project" value="UniProtKB-KW"/>
</dbReference>
<evidence type="ECO:0000259" key="7">
    <source>
        <dbReference type="PROSITE" id="PS50249"/>
    </source>
</evidence>
<dbReference type="PROSITE" id="PS01302">
    <property type="entry name" value="UPF0758"/>
    <property type="match status" value="1"/>
</dbReference>
<keyword evidence="5" id="KW-0862">Zinc</keyword>
<reference evidence="8" key="1">
    <citation type="submission" date="2020-10" db="EMBL/GenBank/DDBJ databases">
        <authorList>
            <person name="Gilroy R."/>
        </authorList>
    </citation>
    <scope>NUCLEOTIDE SEQUENCE</scope>
    <source>
        <strain evidence="8">CHK183-6373</strain>
    </source>
</reference>
<evidence type="ECO:0000256" key="2">
    <source>
        <dbReference type="ARBA" id="ARBA00022670"/>
    </source>
</evidence>
<dbReference type="InterPro" id="IPR025657">
    <property type="entry name" value="RadC_JAB"/>
</dbReference>
<protein>
    <recommendedName>
        <fullName evidence="7">MPN domain-containing protein</fullName>
    </recommendedName>
</protein>
<dbReference type="Proteomes" id="UP000886884">
    <property type="component" value="Unassembled WGS sequence"/>
</dbReference>
<organism evidence="8 9">
    <name type="scientific">Candidatus Ornithocaccomicrobium faecavium</name>
    <dbReference type="NCBI Taxonomy" id="2840890"/>
    <lineage>
        <taxon>Bacteria</taxon>
        <taxon>Bacillati</taxon>
        <taxon>Bacillota</taxon>
        <taxon>Clostridia</taxon>
        <taxon>Candidatus Ornithocaccomicrobium</taxon>
    </lineage>
</organism>
<dbReference type="GO" id="GO:0008237">
    <property type="term" value="F:metallopeptidase activity"/>
    <property type="evidence" value="ECO:0007669"/>
    <property type="project" value="UniProtKB-KW"/>
</dbReference>
<keyword evidence="6" id="KW-0482">Metalloprotease</keyword>
<keyword evidence="2" id="KW-0645">Protease</keyword>
<comment type="caution">
    <text evidence="8">The sequence shown here is derived from an EMBL/GenBank/DDBJ whole genome shotgun (WGS) entry which is preliminary data.</text>
</comment>
<dbReference type="InterPro" id="IPR001405">
    <property type="entry name" value="UPF0758"/>
</dbReference>
<reference evidence="8" key="2">
    <citation type="journal article" date="2021" name="PeerJ">
        <title>Extensive microbial diversity within the chicken gut microbiome revealed by metagenomics and culture.</title>
        <authorList>
            <person name="Gilroy R."/>
            <person name="Ravi A."/>
            <person name="Getino M."/>
            <person name="Pursley I."/>
            <person name="Horton D.L."/>
            <person name="Alikhan N.F."/>
            <person name="Baker D."/>
            <person name="Gharbi K."/>
            <person name="Hall N."/>
            <person name="Watson M."/>
            <person name="Adriaenssens E.M."/>
            <person name="Foster-Nyarko E."/>
            <person name="Jarju S."/>
            <person name="Secka A."/>
            <person name="Antonio M."/>
            <person name="Oren A."/>
            <person name="Chaudhuri R.R."/>
            <person name="La Ragione R."/>
            <person name="Hildebrand F."/>
            <person name="Pallen M.J."/>
        </authorList>
    </citation>
    <scope>NUCLEOTIDE SEQUENCE</scope>
    <source>
        <strain evidence="8">CHK183-6373</strain>
    </source>
</reference>
<accession>A0A9D1P7R5</accession>
<name>A0A9D1P7R5_9FIRM</name>
<keyword evidence="3" id="KW-0479">Metal-binding</keyword>
<dbReference type="InterPro" id="IPR020891">
    <property type="entry name" value="UPF0758_CS"/>
</dbReference>
<evidence type="ECO:0000256" key="3">
    <source>
        <dbReference type="ARBA" id="ARBA00022723"/>
    </source>
</evidence>
<dbReference type="PROSITE" id="PS50249">
    <property type="entry name" value="MPN"/>
    <property type="match status" value="1"/>
</dbReference>
<evidence type="ECO:0000313" key="8">
    <source>
        <dbReference type="EMBL" id="HIV27158.1"/>
    </source>
</evidence>
<dbReference type="PANTHER" id="PTHR30471">
    <property type="entry name" value="DNA REPAIR PROTEIN RADC"/>
    <property type="match status" value="1"/>
</dbReference>
<dbReference type="GO" id="GO:0046872">
    <property type="term" value="F:metal ion binding"/>
    <property type="evidence" value="ECO:0007669"/>
    <property type="project" value="UniProtKB-KW"/>
</dbReference>
<evidence type="ECO:0000313" key="9">
    <source>
        <dbReference type="Proteomes" id="UP000886884"/>
    </source>
</evidence>
<feature type="domain" description="MPN" evidence="7">
    <location>
        <begin position="96"/>
        <end position="218"/>
    </location>
</feature>
<dbReference type="AlphaFoldDB" id="A0A9D1P7R5"/>
<gene>
    <name evidence="8" type="ORF">IAA64_04265</name>
</gene>
<keyword evidence="4" id="KW-0378">Hydrolase</keyword>
<evidence type="ECO:0000256" key="5">
    <source>
        <dbReference type="ARBA" id="ARBA00022833"/>
    </source>
</evidence>
<evidence type="ECO:0000256" key="1">
    <source>
        <dbReference type="ARBA" id="ARBA00010243"/>
    </source>
</evidence>
<proteinExistence type="inferred from homology"/>
<dbReference type="Gene3D" id="3.40.140.10">
    <property type="entry name" value="Cytidine Deaminase, domain 2"/>
    <property type="match status" value="1"/>
</dbReference>
<dbReference type="EMBL" id="DVOT01000075">
    <property type="protein sequence ID" value="HIV27158.1"/>
    <property type="molecule type" value="Genomic_DNA"/>
</dbReference>
<dbReference type="Pfam" id="PF04002">
    <property type="entry name" value="RadC"/>
    <property type="match status" value="1"/>
</dbReference>
<evidence type="ECO:0000256" key="4">
    <source>
        <dbReference type="ARBA" id="ARBA00022801"/>
    </source>
</evidence>
<comment type="similarity">
    <text evidence="1">Belongs to the UPF0758 family.</text>
</comment>
<sequence length="241" mass="26031">MRGDTDPSLQALAARRMVKDRELLTQLLLCFIDEPEKVDALVENLLNRRGSLRYLCETSLDQLNKVEGLPPNAAFLLANFQGILTAERLSLLEHKPLSTAERAEAYFAAHMALLLHEKTLLVSLNERLLPLAVHTFGSGHVDRTVITPPGVLAAALRAGASAVLIGHNHPSGSVVPSVADVEVTKELIDVLSGAGIPLIDHILVANGQGISLRAMGIFEEEQWVCQGPCVPPLAKWIAVKP</sequence>
<dbReference type="InterPro" id="IPR037518">
    <property type="entry name" value="MPN"/>
</dbReference>
<evidence type="ECO:0000256" key="6">
    <source>
        <dbReference type="ARBA" id="ARBA00023049"/>
    </source>
</evidence>
<dbReference type="PANTHER" id="PTHR30471:SF3">
    <property type="entry name" value="UPF0758 PROTEIN YEES-RELATED"/>
    <property type="match status" value="1"/>
</dbReference>